<sequence length="898" mass="100452">MKSAEPPRFILRFLEWFCKPEYHADIEGDLLEIYDRRVAAWGRARANLHLCKDVLFLFRPGIIRSASIHQPIPSNGMIRNYFMMGWRNLRKNKLYSTLNVLGLTFGMVCFLLIGLYVYDELNFDTQHSKAERIYRVITHEKSPNNEAATVAAAGYMVAEETKQKFPNVEQTTRMQRIGRANLVDPENPVNVQEAITVADQYLLEVFDFPLLEGDRRTALKEPNSIVITEDLAMRIFGRTDVINKNLQFSHMDNPVKITAILKNHPQNSSFTFTSVLSESTRYSNEEFMRDALSDWASQNYTVYALLKPGVNADSVSSRITGLVQANASLEPGTKLSYSLQPLKDVHLKSEGIIDGARNSNVDPIPQGNPVYVTVFLFTAILVLLIAGINYSNLTTARASSRLKEIGVRKVIGAVRSNLIWQFLVESFITMVIAFGFAVLIVALLLPSFNEFVNKKFSLFSSVGLGFWAAAAGLIIAMGLLSGGYVALLLSYFKPVSLLKGLVLKSGSDFSVRKALVVLQFTISTVMIIGTIVLFRQVRFLNESNLGFNKDLMVVIDVNVLKARSNFDWVKNEMSKIAAVEQVSVTSHVPGDWKTLVRVKLKKDGGSNQLHTAYVIGADKDFLATYGIELLKGRNFSNENDTSAILINEAAAKILGITHISNEAVNIPQSARGSSFAPVYDDINASFKPRVVGIVKDFHFQSLRAKIEPLIIAYHDNPIYPIDYYSVKIQPQNIQATLEKLKAVMLANDEREPFEYHFLDEQLARFYMEDQRSQTILGWVALASVVIACLGLFGLATYSAQQRLKEIGVRKVLGANLLSIMALLSKDFVKLVLIACCFAFPVAWFGANWWLREYAYHIGVEWWIFALAGVITTGIALLTVSYQAIKAALMTPVKTLRSE</sequence>
<keyword evidence="5 6" id="KW-0472">Membrane</keyword>
<dbReference type="Pfam" id="PF02687">
    <property type="entry name" value="FtsX"/>
    <property type="match status" value="2"/>
</dbReference>
<evidence type="ECO:0000313" key="10">
    <source>
        <dbReference type="Proteomes" id="UP000190897"/>
    </source>
</evidence>
<protein>
    <submittedName>
        <fullName evidence="9">Putative ABC transport system permease protein</fullName>
    </submittedName>
</protein>
<feature type="transmembrane region" description="Helical" evidence="6">
    <location>
        <begin position="94"/>
        <end position="118"/>
    </location>
</feature>
<evidence type="ECO:0000256" key="1">
    <source>
        <dbReference type="ARBA" id="ARBA00004651"/>
    </source>
</evidence>
<feature type="transmembrane region" description="Helical" evidence="6">
    <location>
        <begin position="513"/>
        <end position="534"/>
    </location>
</feature>
<keyword evidence="3 6" id="KW-0812">Transmembrane</keyword>
<evidence type="ECO:0000256" key="6">
    <source>
        <dbReference type="SAM" id="Phobius"/>
    </source>
</evidence>
<evidence type="ECO:0000259" key="8">
    <source>
        <dbReference type="Pfam" id="PF12704"/>
    </source>
</evidence>
<keyword evidence="4 6" id="KW-1133">Transmembrane helix</keyword>
<feature type="domain" description="ABC3 transporter permease C-terminal" evidence="7">
    <location>
        <begin position="377"/>
        <end position="490"/>
    </location>
</feature>
<dbReference type="PANTHER" id="PTHR30572:SF18">
    <property type="entry name" value="ABC-TYPE MACROLIDE FAMILY EXPORT SYSTEM PERMEASE COMPONENT 2"/>
    <property type="match status" value="1"/>
</dbReference>
<reference evidence="10" key="1">
    <citation type="submission" date="2017-02" db="EMBL/GenBank/DDBJ databases">
        <authorList>
            <person name="Varghese N."/>
            <person name="Submissions S."/>
        </authorList>
    </citation>
    <scope>NUCLEOTIDE SEQUENCE [LARGE SCALE GENOMIC DNA]</scope>
    <source>
        <strain evidence="10">DSM 22270</strain>
    </source>
</reference>
<dbReference type="GO" id="GO:0022857">
    <property type="term" value="F:transmembrane transporter activity"/>
    <property type="evidence" value="ECO:0007669"/>
    <property type="project" value="TreeGrafter"/>
</dbReference>
<dbReference type="GO" id="GO:0005886">
    <property type="term" value="C:plasma membrane"/>
    <property type="evidence" value="ECO:0007669"/>
    <property type="project" value="UniProtKB-SubCell"/>
</dbReference>
<proteinExistence type="predicted"/>
<keyword evidence="10" id="KW-1185">Reference proteome</keyword>
<dbReference type="InterPro" id="IPR050250">
    <property type="entry name" value="Macrolide_Exporter_MacB"/>
</dbReference>
<dbReference type="EMBL" id="FUZA01000003">
    <property type="protein sequence ID" value="SKB91306.1"/>
    <property type="molecule type" value="Genomic_DNA"/>
</dbReference>
<feature type="domain" description="ABC3 transporter permease C-terminal" evidence="7">
    <location>
        <begin position="780"/>
        <end position="887"/>
    </location>
</feature>
<feature type="transmembrane region" description="Helical" evidence="6">
    <location>
        <begin position="370"/>
        <end position="393"/>
    </location>
</feature>
<evidence type="ECO:0000256" key="2">
    <source>
        <dbReference type="ARBA" id="ARBA00022475"/>
    </source>
</evidence>
<organism evidence="9 10">
    <name type="scientific">Dyadobacter psychrophilus</name>
    <dbReference type="NCBI Taxonomy" id="651661"/>
    <lineage>
        <taxon>Bacteria</taxon>
        <taxon>Pseudomonadati</taxon>
        <taxon>Bacteroidota</taxon>
        <taxon>Cytophagia</taxon>
        <taxon>Cytophagales</taxon>
        <taxon>Spirosomataceae</taxon>
        <taxon>Dyadobacter</taxon>
    </lineage>
</organism>
<dbReference type="InterPro" id="IPR047699">
    <property type="entry name" value="Permease_put_prefix"/>
</dbReference>
<gene>
    <name evidence="9" type="ORF">SAMN05660293_02796</name>
</gene>
<dbReference type="Pfam" id="PF12704">
    <property type="entry name" value="MacB_PCD"/>
    <property type="match status" value="1"/>
</dbReference>
<dbReference type="PANTHER" id="PTHR30572">
    <property type="entry name" value="MEMBRANE COMPONENT OF TRANSPORTER-RELATED"/>
    <property type="match status" value="1"/>
</dbReference>
<keyword evidence="2" id="KW-1003">Cell membrane</keyword>
<dbReference type="Proteomes" id="UP000190897">
    <property type="component" value="Unassembled WGS sequence"/>
</dbReference>
<evidence type="ECO:0000313" key="9">
    <source>
        <dbReference type="EMBL" id="SKB91306.1"/>
    </source>
</evidence>
<dbReference type="AlphaFoldDB" id="A0A1T5F581"/>
<comment type="subcellular location">
    <subcellularLocation>
        <location evidence="1">Cell membrane</location>
        <topology evidence="1">Multi-pass membrane protein</topology>
    </subcellularLocation>
</comment>
<feature type="transmembrane region" description="Helical" evidence="6">
    <location>
        <begin position="418"/>
        <end position="445"/>
    </location>
</feature>
<accession>A0A1T5F581</accession>
<dbReference type="InterPro" id="IPR025857">
    <property type="entry name" value="MacB_PCD"/>
</dbReference>
<evidence type="ECO:0000259" key="7">
    <source>
        <dbReference type="Pfam" id="PF02687"/>
    </source>
</evidence>
<dbReference type="InterPro" id="IPR003838">
    <property type="entry name" value="ABC3_permease_C"/>
</dbReference>
<feature type="transmembrane region" description="Helical" evidence="6">
    <location>
        <begin position="862"/>
        <end position="884"/>
    </location>
</feature>
<dbReference type="STRING" id="651661.SAMN05660293_02796"/>
<evidence type="ECO:0000256" key="5">
    <source>
        <dbReference type="ARBA" id="ARBA00023136"/>
    </source>
</evidence>
<dbReference type="RefSeq" id="WP_212568009.1">
    <property type="nucleotide sequence ID" value="NZ_FUZA01000003.1"/>
</dbReference>
<evidence type="ECO:0000256" key="4">
    <source>
        <dbReference type="ARBA" id="ARBA00022989"/>
    </source>
</evidence>
<evidence type="ECO:0000256" key="3">
    <source>
        <dbReference type="ARBA" id="ARBA00022692"/>
    </source>
</evidence>
<dbReference type="NCBIfam" id="NF038404">
    <property type="entry name" value="perm_prefix_2"/>
    <property type="match status" value="1"/>
</dbReference>
<feature type="domain" description="MacB-like periplasmic core" evidence="8">
    <location>
        <begin position="96"/>
        <end position="321"/>
    </location>
</feature>
<name>A0A1T5F581_9BACT</name>
<feature type="transmembrane region" description="Helical" evidence="6">
    <location>
        <begin position="465"/>
        <end position="492"/>
    </location>
</feature>
<feature type="transmembrane region" description="Helical" evidence="6">
    <location>
        <begin position="775"/>
        <end position="795"/>
    </location>
</feature>
<feature type="transmembrane region" description="Helical" evidence="6">
    <location>
        <begin position="830"/>
        <end position="850"/>
    </location>
</feature>